<dbReference type="Gene3D" id="3.30.830.10">
    <property type="entry name" value="Metalloenzyme, LuxS/M16 peptidase-like"/>
    <property type="match status" value="1"/>
</dbReference>
<dbReference type="VEuPathDB" id="ToxoDB:ETH_00033920"/>
<dbReference type="VEuPathDB" id="ToxoDB:ETH2_0956000"/>
<reference evidence="2" key="1">
    <citation type="submission" date="2013-10" db="EMBL/GenBank/DDBJ databases">
        <title>Genomic analysis of the causative agents of coccidiosis in chickens.</title>
        <authorList>
            <person name="Reid A.J."/>
            <person name="Blake D."/>
            <person name="Billington K."/>
            <person name="Browne H."/>
            <person name="Dunn M."/>
            <person name="Hung S."/>
            <person name="Kawahara F."/>
            <person name="Miranda-Saavedra D."/>
            <person name="Mourier T."/>
            <person name="Nagra H."/>
            <person name="Otto T.D."/>
            <person name="Rawlings N."/>
            <person name="Sanchez A."/>
            <person name="Sanders M."/>
            <person name="Subramaniam C."/>
            <person name="Tay Y."/>
            <person name="Dear P."/>
            <person name="Doerig C."/>
            <person name="Gruber A."/>
            <person name="Parkinson J."/>
            <person name="Shirley M."/>
            <person name="Wan K.L."/>
            <person name="Berriman M."/>
            <person name="Tomley F."/>
            <person name="Pain A."/>
        </authorList>
    </citation>
    <scope>NUCLEOTIDE SEQUENCE [LARGE SCALE GENOMIC DNA]</scope>
    <source>
        <strain evidence="2">Houghton</strain>
    </source>
</reference>
<dbReference type="InterPro" id="IPR013578">
    <property type="entry name" value="Peptidase_M16C_assoc"/>
</dbReference>
<dbReference type="EMBL" id="HG674625">
    <property type="protein sequence ID" value="CDJ39710.1"/>
    <property type="molecule type" value="Genomic_DNA"/>
</dbReference>
<name>U6KW26_EIMTE</name>
<dbReference type="AlphaFoldDB" id="U6KW26"/>
<gene>
    <name evidence="2" type="ORF">ETH_00033920</name>
</gene>
<reference evidence="2" key="2">
    <citation type="submission" date="2013-10" db="EMBL/GenBank/DDBJ databases">
        <authorList>
            <person name="Aslett M."/>
        </authorList>
    </citation>
    <scope>NUCLEOTIDE SEQUENCE [LARGE SCALE GENOMIC DNA]</scope>
    <source>
        <strain evidence="2">Houghton</strain>
    </source>
</reference>
<accession>U6KW26</accession>
<dbReference type="RefSeq" id="XP_013230463.1">
    <property type="nucleotide sequence ID" value="XM_013375009.1"/>
</dbReference>
<dbReference type="OrthoDB" id="10250783at2759"/>
<sequence>AMKERVPEMFCLFHKVLRESNVSSAAAADRAKVVLREMIAAAEAAIQAAGHRAAAKRIFAALTATGVSAELRSGLAFRDAARKLLKQAETDWPSLAAELESLRSKLLQRENTLVNLTGDSSSLAAAAAGEGLEALRGLLGALP</sequence>
<dbReference type="Pfam" id="PF08367">
    <property type="entry name" value="M16C_assoc"/>
    <property type="match status" value="1"/>
</dbReference>
<feature type="domain" description="Peptidase M16C associated" evidence="1">
    <location>
        <begin position="1"/>
        <end position="83"/>
    </location>
</feature>
<feature type="non-terminal residue" evidence="2">
    <location>
        <position position="143"/>
    </location>
</feature>
<dbReference type="SUPFAM" id="SSF63411">
    <property type="entry name" value="LuxS/MPP-like metallohydrolase"/>
    <property type="match status" value="1"/>
</dbReference>
<organism evidence="2 3">
    <name type="scientific">Eimeria tenella</name>
    <name type="common">Coccidian parasite</name>
    <dbReference type="NCBI Taxonomy" id="5802"/>
    <lineage>
        <taxon>Eukaryota</taxon>
        <taxon>Sar</taxon>
        <taxon>Alveolata</taxon>
        <taxon>Apicomplexa</taxon>
        <taxon>Conoidasida</taxon>
        <taxon>Coccidia</taxon>
        <taxon>Eucoccidiorida</taxon>
        <taxon>Eimeriorina</taxon>
        <taxon>Eimeriidae</taxon>
        <taxon>Eimeria</taxon>
    </lineage>
</organism>
<evidence type="ECO:0000313" key="3">
    <source>
        <dbReference type="Proteomes" id="UP000030747"/>
    </source>
</evidence>
<keyword evidence="3" id="KW-1185">Reference proteome</keyword>
<evidence type="ECO:0000313" key="2">
    <source>
        <dbReference type="EMBL" id="CDJ39710.1"/>
    </source>
</evidence>
<dbReference type="GO" id="GO:0006508">
    <property type="term" value="P:proteolysis"/>
    <property type="evidence" value="ECO:0007669"/>
    <property type="project" value="InterPro"/>
</dbReference>
<feature type="non-terminal residue" evidence="2">
    <location>
        <position position="1"/>
    </location>
</feature>
<evidence type="ECO:0000259" key="1">
    <source>
        <dbReference type="Pfam" id="PF08367"/>
    </source>
</evidence>
<proteinExistence type="predicted"/>
<dbReference type="InterPro" id="IPR011249">
    <property type="entry name" value="Metalloenz_LuxS/M16"/>
</dbReference>
<dbReference type="GeneID" id="25255850"/>
<protein>
    <recommendedName>
        <fullName evidence="1">Peptidase M16C associated domain-containing protein</fullName>
    </recommendedName>
</protein>
<dbReference type="Proteomes" id="UP000030747">
    <property type="component" value="Unassembled WGS sequence"/>
</dbReference>
<dbReference type="GO" id="GO:0046872">
    <property type="term" value="F:metal ion binding"/>
    <property type="evidence" value="ECO:0007669"/>
    <property type="project" value="InterPro"/>
</dbReference>